<keyword evidence="1" id="KW-0472">Membrane</keyword>
<dbReference type="RefSeq" id="WP_133537588.1">
    <property type="nucleotide sequence ID" value="NZ_SNYH01000006.1"/>
</dbReference>
<proteinExistence type="predicted"/>
<reference evidence="2 3" key="1">
    <citation type="submission" date="2019-03" db="EMBL/GenBank/DDBJ databases">
        <title>Genomic Encyclopedia of Type Strains, Phase III (KMG-III): the genomes of soil and plant-associated and newly described type strains.</title>
        <authorList>
            <person name="Whitman W."/>
        </authorList>
    </citation>
    <scope>NUCLEOTIDE SEQUENCE [LARGE SCALE GENOMIC DNA]</scope>
    <source>
        <strain evidence="2 3">CECT 8283</strain>
    </source>
</reference>
<gene>
    <name evidence="2" type="ORF">DFQ07_2693</name>
</gene>
<feature type="transmembrane region" description="Helical" evidence="1">
    <location>
        <begin position="53"/>
        <end position="78"/>
    </location>
</feature>
<organism evidence="2 3">
    <name type="scientific">Tenacibaculum caenipelagi</name>
    <dbReference type="NCBI Taxonomy" id="1325435"/>
    <lineage>
        <taxon>Bacteria</taxon>
        <taxon>Pseudomonadati</taxon>
        <taxon>Bacteroidota</taxon>
        <taxon>Flavobacteriia</taxon>
        <taxon>Flavobacteriales</taxon>
        <taxon>Flavobacteriaceae</taxon>
        <taxon>Tenacibaculum</taxon>
    </lineage>
</organism>
<keyword evidence="3" id="KW-1185">Reference proteome</keyword>
<dbReference type="AlphaFoldDB" id="A0A4R6T9J9"/>
<name>A0A4R6T9J9_9FLAO</name>
<evidence type="ECO:0000313" key="3">
    <source>
        <dbReference type="Proteomes" id="UP000295390"/>
    </source>
</evidence>
<dbReference type="Proteomes" id="UP000295390">
    <property type="component" value="Unassembled WGS sequence"/>
</dbReference>
<comment type="caution">
    <text evidence="2">The sequence shown here is derived from an EMBL/GenBank/DDBJ whole genome shotgun (WGS) entry which is preliminary data.</text>
</comment>
<evidence type="ECO:0000313" key="2">
    <source>
        <dbReference type="EMBL" id="TDQ22676.1"/>
    </source>
</evidence>
<sequence length="108" mass="12628">MHHEEGDPSRFWKLLENVVNFTFKPIDSIEHCFVAYCHDKNEIYQKANWVSKIILFIFVVVFCISFLIVIIRVVAFLFSGVKSQYEENGIEISLKTINTLRKEHCGSD</sequence>
<dbReference type="OrthoDB" id="8451539at2"/>
<dbReference type="EMBL" id="SNYH01000006">
    <property type="protein sequence ID" value="TDQ22676.1"/>
    <property type="molecule type" value="Genomic_DNA"/>
</dbReference>
<protein>
    <submittedName>
        <fullName evidence="2">Uncharacterized protein</fullName>
    </submittedName>
</protein>
<keyword evidence="1" id="KW-1133">Transmembrane helix</keyword>
<evidence type="ECO:0000256" key="1">
    <source>
        <dbReference type="SAM" id="Phobius"/>
    </source>
</evidence>
<keyword evidence="1" id="KW-0812">Transmembrane</keyword>
<accession>A0A4R6T9J9</accession>